<dbReference type="AlphaFoldDB" id="A0A6J4IC58"/>
<dbReference type="EMBL" id="CADCSY010000089">
    <property type="protein sequence ID" value="CAA9246129.1"/>
    <property type="molecule type" value="Genomic_DNA"/>
</dbReference>
<evidence type="ECO:0000313" key="2">
    <source>
        <dbReference type="EMBL" id="CAA9246129.1"/>
    </source>
</evidence>
<proteinExistence type="predicted"/>
<sequence length="66" mass="6607">MASFLNKVTRFANSPEGRRAIGGLTNRGTGAPTGRARGGRRATPTAGGSGGTLGRLAGGLLGGRRR</sequence>
<name>A0A6J4IC58_9ACTN</name>
<gene>
    <name evidence="2" type="ORF">AVDCRST_MAG20-1985</name>
</gene>
<accession>A0A6J4IC58</accession>
<protein>
    <submittedName>
        <fullName evidence="2">Uncharacterized protein</fullName>
    </submittedName>
</protein>
<feature type="region of interest" description="Disordered" evidence="1">
    <location>
        <begin position="16"/>
        <end position="66"/>
    </location>
</feature>
<feature type="compositionally biased region" description="Gly residues" evidence="1">
    <location>
        <begin position="47"/>
        <end position="66"/>
    </location>
</feature>
<reference evidence="2" key="1">
    <citation type="submission" date="2020-02" db="EMBL/GenBank/DDBJ databases">
        <authorList>
            <person name="Meier V. D."/>
        </authorList>
    </citation>
    <scope>NUCLEOTIDE SEQUENCE</scope>
    <source>
        <strain evidence="2">AVDCRST_MAG20</strain>
    </source>
</reference>
<feature type="compositionally biased region" description="Low complexity" evidence="1">
    <location>
        <begin position="27"/>
        <end position="46"/>
    </location>
</feature>
<organism evidence="2">
    <name type="scientific">uncultured Acidimicrobiales bacterium</name>
    <dbReference type="NCBI Taxonomy" id="310071"/>
    <lineage>
        <taxon>Bacteria</taxon>
        <taxon>Bacillati</taxon>
        <taxon>Actinomycetota</taxon>
        <taxon>Acidimicrobiia</taxon>
        <taxon>Acidimicrobiales</taxon>
        <taxon>environmental samples</taxon>
    </lineage>
</organism>
<evidence type="ECO:0000256" key="1">
    <source>
        <dbReference type="SAM" id="MobiDB-lite"/>
    </source>
</evidence>